<dbReference type="AlphaFoldDB" id="A0A166MKF4"/>
<name>A0A166MKF4_EXIGL</name>
<evidence type="ECO:0000313" key="4">
    <source>
        <dbReference type="Proteomes" id="UP000077266"/>
    </source>
</evidence>
<keyword evidence="4" id="KW-1185">Reference proteome</keyword>
<protein>
    <submittedName>
        <fullName evidence="3">Uncharacterized protein</fullName>
    </submittedName>
</protein>
<sequence>MHRVFISSWISADNRIVLALLPLPSALGMAVKAPDPVVSKGGEFSPTDVPLATMGDRHALALDDEMDAFPLDPAKLYPDRARYHVVWRTKDSRTYVAQYALAPVMPPPPADTGPIGCDCRDHWGSTRYGDAQSDLRAWCPDFYREGSPSPFTPDLFEGYGPCAMRSVPGLLSEWTDARTIITDVAVEFDADTVALMAEYHEVAVDTLSYLGVDAVLPVAPSMADTQEDLWTLWTLWAKDELTLRASILERLVGRDSYKRLQRDRRDIWERLRSCGYFDHGPVGVWFARPELYLAQIRLLTARSVPVFYEWTPTLAALRAADFLKPANGAPPSSPRAGVVDKERERQPPPPPCSACRSSHSAQECAKTGGTIKRKGSDSDPPANIDRTKRVIFQEPTESTPPSTPRKATSSAPSTPVRPLSSCFEGVLYPSPPKRTPSTAPPPSGAAALLQRMTSPSNSTLSRDSRENSPAPAAHDNSGSLLARLLQPVPAPALGTIEVIALSDDLNQPLAVETVAGKLEAVELRLLPSSTSAHVDSSQGMLFESALEFRIGDDQQTPRLLIRARGRALEVIKAAEARGSINKWIDCFFVALQYGISIFTGVEAEVTSTGITAVLEAHDVPDLVRVNPDLSPPARWNAYRDGAKRVLHKSSGFRAA</sequence>
<feature type="non-terminal residue" evidence="3">
    <location>
        <position position="655"/>
    </location>
</feature>
<evidence type="ECO:0000256" key="1">
    <source>
        <dbReference type="SAM" id="MobiDB-lite"/>
    </source>
</evidence>
<organism evidence="3 4">
    <name type="scientific">Exidia glandulosa HHB12029</name>
    <dbReference type="NCBI Taxonomy" id="1314781"/>
    <lineage>
        <taxon>Eukaryota</taxon>
        <taxon>Fungi</taxon>
        <taxon>Dikarya</taxon>
        <taxon>Basidiomycota</taxon>
        <taxon>Agaricomycotina</taxon>
        <taxon>Agaricomycetes</taxon>
        <taxon>Auriculariales</taxon>
        <taxon>Exidiaceae</taxon>
        <taxon>Exidia</taxon>
    </lineage>
</organism>
<dbReference type="EMBL" id="KV427101">
    <property type="protein sequence ID" value="KZV78133.1"/>
    <property type="molecule type" value="Genomic_DNA"/>
</dbReference>
<evidence type="ECO:0000313" key="3">
    <source>
        <dbReference type="EMBL" id="KZV78133.1"/>
    </source>
</evidence>
<feature type="compositionally biased region" description="Pro residues" evidence="1">
    <location>
        <begin position="429"/>
        <end position="443"/>
    </location>
</feature>
<proteinExistence type="predicted"/>
<evidence type="ECO:0000256" key="2">
    <source>
        <dbReference type="SAM" id="SignalP"/>
    </source>
</evidence>
<gene>
    <name evidence="3" type="ORF">EXIGLDRAFT_784262</name>
</gene>
<dbReference type="InParanoid" id="A0A166MKF4"/>
<feature type="compositionally biased region" description="Polar residues" evidence="1">
    <location>
        <begin position="451"/>
        <end position="461"/>
    </location>
</feature>
<accession>A0A166MKF4</accession>
<feature type="region of interest" description="Disordered" evidence="1">
    <location>
        <begin position="324"/>
        <end position="475"/>
    </location>
</feature>
<reference evidence="3 4" key="1">
    <citation type="journal article" date="2016" name="Mol. Biol. Evol.">
        <title>Comparative Genomics of Early-Diverging Mushroom-Forming Fungi Provides Insights into the Origins of Lignocellulose Decay Capabilities.</title>
        <authorList>
            <person name="Nagy L.G."/>
            <person name="Riley R."/>
            <person name="Tritt A."/>
            <person name="Adam C."/>
            <person name="Daum C."/>
            <person name="Floudas D."/>
            <person name="Sun H."/>
            <person name="Yadav J.S."/>
            <person name="Pangilinan J."/>
            <person name="Larsson K.H."/>
            <person name="Matsuura K."/>
            <person name="Barry K."/>
            <person name="Labutti K."/>
            <person name="Kuo R."/>
            <person name="Ohm R.A."/>
            <person name="Bhattacharya S.S."/>
            <person name="Shirouzu T."/>
            <person name="Yoshinaga Y."/>
            <person name="Martin F.M."/>
            <person name="Grigoriev I.V."/>
            <person name="Hibbett D.S."/>
        </authorList>
    </citation>
    <scope>NUCLEOTIDE SEQUENCE [LARGE SCALE GENOMIC DNA]</scope>
    <source>
        <strain evidence="3 4">HHB12029</strain>
    </source>
</reference>
<keyword evidence="2" id="KW-0732">Signal</keyword>
<feature type="signal peptide" evidence="2">
    <location>
        <begin position="1"/>
        <end position="19"/>
    </location>
</feature>
<dbReference type="Proteomes" id="UP000077266">
    <property type="component" value="Unassembled WGS sequence"/>
</dbReference>
<feature type="chain" id="PRO_5007877434" evidence="2">
    <location>
        <begin position="20"/>
        <end position="655"/>
    </location>
</feature>